<dbReference type="PANTHER" id="PTHR43105:SF10">
    <property type="entry name" value="NADH-QUINONE OXIDOREDUCTASE SUBUNIT G"/>
    <property type="match status" value="1"/>
</dbReference>
<dbReference type="PANTHER" id="PTHR43105">
    <property type="entry name" value="RESPIRATORY NITRATE REDUCTASE"/>
    <property type="match status" value="1"/>
</dbReference>
<keyword evidence="1" id="KW-0479">Metal-binding</keyword>
<dbReference type="Gene3D" id="2.60.40.4210">
    <property type="match status" value="1"/>
</dbReference>
<accession>A0A7C9VI26</accession>
<feature type="non-terminal residue" evidence="6">
    <location>
        <position position="263"/>
    </location>
</feature>
<evidence type="ECO:0000313" key="6">
    <source>
        <dbReference type="EMBL" id="NGX95150.1"/>
    </source>
</evidence>
<dbReference type="InterPro" id="IPR050123">
    <property type="entry name" value="Prok_molybdopt-oxidoreductase"/>
</dbReference>
<comment type="caution">
    <text evidence="6">The sequence shown here is derived from an EMBL/GenBank/DDBJ whole genome shotgun (WGS) entry which is preliminary data.</text>
</comment>
<organism evidence="6 7">
    <name type="scientific">Candidatus Afipia apatlaquensis</name>
    <dbReference type="NCBI Taxonomy" id="2712852"/>
    <lineage>
        <taxon>Bacteria</taxon>
        <taxon>Pseudomonadati</taxon>
        <taxon>Pseudomonadota</taxon>
        <taxon>Alphaproteobacteria</taxon>
        <taxon>Hyphomicrobiales</taxon>
        <taxon>Nitrobacteraceae</taxon>
        <taxon>Afipia</taxon>
    </lineage>
</organism>
<dbReference type="Pfam" id="PF00384">
    <property type="entry name" value="Molybdopterin"/>
    <property type="match status" value="1"/>
</dbReference>
<dbReference type="NCBIfam" id="TIGR02693">
    <property type="entry name" value="arsenite_ox_L"/>
    <property type="match status" value="1"/>
</dbReference>
<dbReference type="Proteomes" id="UP000480266">
    <property type="component" value="Unassembled WGS sequence"/>
</dbReference>
<dbReference type="GO" id="GO:0046872">
    <property type="term" value="F:metal ion binding"/>
    <property type="evidence" value="ECO:0007669"/>
    <property type="project" value="UniProtKB-KW"/>
</dbReference>
<reference evidence="6" key="1">
    <citation type="submission" date="2020-02" db="EMBL/GenBank/DDBJ databases">
        <title>Draft genome sequence of Candidatus Afipia apatlaquensis IBT-C3, a potential strain for decolorization of textile dyes.</title>
        <authorList>
            <person name="Sanchez-Reyes A."/>
            <person name="Breton-Deval L."/>
            <person name="Mangelson H."/>
            <person name="Sanchez-Flores A."/>
        </authorList>
    </citation>
    <scope>NUCLEOTIDE SEQUENCE [LARGE SCALE GENOMIC DNA]</scope>
    <source>
        <strain evidence="6">IBT-C3</strain>
    </source>
</reference>
<keyword evidence="7" id="KW-1185">Reference proteome</keyword>
<dbReference type="InterPro" id="IPR014066">
    <property type="entry name" value="AioA/IdrA_lsu"/>
</dbReference>
<dbReference type="EC" id="1.20.9.1" evidence="6"/>
<evidence type="ECO:0000313" key="7">
    <source>
        <dbReference type="Proteomes" id="UP000480266"/>
    </source>
</evidence>
<evidence type="ECO:0000259" key="5">
    <source>
        <dbReference type="Pfam" id="PF18465"/>
    </source>
</evidence>
<keyword evidence="3" id="KW-0411">Iron-sulfur</keyword>
<dbReference type="SUPFAM" id="SSF53706">
    <property type="entry name" value="Formate dehydrogenase/DMSO reductase, domains 1-3"/>
    <property type="match status" value="1"/>
</dbReference>
<dbReference type="EMBL" id="JAAMRR010000414">
    <property type="protein sequence ID" value="NGX95150.1"/>
    <property type="molecule type" value="Genomic_DNA"/>
</dbReference>
<keyword evidence="2" id="KW-0408">Iron</keyword>
<name>A0A7C9VI26_9BRAD</name>
<dbReference type="Gene3D" id="3.40.50.740">
    <property type="match status" value="1"/>
</dbReference>
<feature type="domain" description="Molybdopterin oxidoreductase" evidence="4">
    <location>
        <begin position="123"/>
        <end position="244"/>
    </location>
</feature>
<evidence type="ECO:0000256" key="1">
    <source>
        <dbReference type="ARBA" id="ARBA00022723"/>
    </source>
</evidence>
<evidence type="ECO:0000256" key="2">
    <source>
        <dbReference type="ARBA" id="ARBA00023004"/>
    </source>
</evidence>
<dbReference type="InterPro" id="IPR006656">
    <property type="entry name" value="Mopterin_OxRdtase"/>
</dbReference>
<keyword evidence="6" id="KW-0560">Oxidoreductase</keyword>
<gene>
    <name evidence="6" type="ORF">G4V63_07955</name>
</gene>
<dbReference type="GO" id="GO:0016020">
    <property type="term" value="C:membrane"/>
    <property type="evidence" value="ECO:0007669"/>
    <property type="project" value="TreeGrafter"/>
</dbReference>
<dbReference type="Pfam" id="PF18465">
    <property type="entry name" value="Rieske_3"/>
    <property type="match status" value="1"/>
</dbReference>
<dbReference type="GO" id="GO:0050611">
    <property type="term" value="F:arsenate reductase (azurin) activity"/>
    <property type="evidence" value="ECO:0007669"/>
    <property type="project" value="UniProtKB-EC"/>
</dbReference>
<dbReference type="GO" id="GO:0051536">
    <property type="term" value="F:iron-sulfur cluster binding"/>
    <property type="evidence" value="ECO:0007669"/>
    <property type="project" value="UniProtKB-KW"/>
</dbReference>
<proteinExistence type="predicted"/>
<protein>
    <submittedName>
        <fullName evidence="6">Arsenate reductase (Azurin) large subunit</fullName>
        <ecNumber evidence="6">1.20.9.1</ecNumber>
    </submittedName>
</protein>
<dbReference type="GO" id="GO:0022904">
    <property type="term" value="P:respiratory electron transport chain"/>
    <property type="evidence" value="ECO:0007669"/>
    <property type="project" value="TreeGrafter"/>
</dbReference>
<dbReference type="InterPro" id="IPR041632">
    <property type="entry name" value="AioA/IdrA_3Fe-4S"/>
</dbReference>
<feature type="domain" description="Arsenite oxidase subunit AioA/Iodate reductase subunit IdrA 3Fe-4S cluster" evidence="5">
    <location>
        <begin position="24"/>
        <end position="119"/>
    </location>
</feature>
<sequence length="263" mass="29108">MSYKRQIGRLPIVPANAKEQNVVCHYCIVGCGYKAYTWDARYEGGTAPGDNKFGVDLSKQQDADTAAWYPPSMYNIVKQDGRDVHIVIKPDKECVVNSGLGSPRGARMAEMSYSRQRNTQLQRLTDPLVWRYGQLQPTSWDDALDLVARVTASVIASQGEDGLFVSAFDHGGAGGGYENTWGTGKLYFGAMKVKNIRIHNRPAYNSEVHGSRDMGVGELNNCYEDAELADTIVAVGTNALETQTNYFLNHWVPNLRGTSMDKK</sequence>
<evidence type="ECO:0000259" key="4">
    <source>
        <dbReference type="Pfam" id="PF00384"/>
    </source>
</evidence>
<dbReference type="AlphaFoldDB" id="A0A7C9VI26"/>
<evidence type="ECO:0000256" key="3">
    <source>
        <dbReference type="ARBA" id="ARBA00023014"/>
    </source>
</evidence>
<dbReference type="GO" id="GO:0003954">
    <property type="term" value="F:NADH dehydrogenase activity"/>
    <property type="evidence" value="ECO:0007669"/>
    <property type="project" value="TreeGrafter"/>
</dbReference>